<gene>
    <name evidence="1" type="ORF">LTRI10_LOCUS47918</name>
</gene>
<keyword evidence="2" id="KW-1185">Reference proteome</keyword>
<dbReference type="EMBL" id="OZ034821">
    <property type="protein sequence ID" value="CAL1408311.1"/>
    <property type="molecule type" value="Genomic_DNA"/>
</dbReference>
<dbReference type="Proteomes" id="UP001497516">
    <property type="component" value="Chromosome 8"/>
</dbReference>
<reference evidence="1 2" key="1">
    <citation type="submission" date="2024-04" db="EMBL/GenBank/DDBJ databases">
        <authorList>
            <person name="Fracassetti M."/>
        </authorList>
    </citation>
    <scope>NUCLEOTIDE SEQUENCE [LARGE SCALE GENOMIC DNA]</scope>
</reference>
<organism evidence="1 2">
    <name type="scientific">Linum trigynum</name>
    <dbReference type="NCBI Taxonomy" id="586398"/>
    <lineage>
        <taxon>Eukaryota</taxon>
        <taxon>Viridiplantae</taxon>
        <taxon>Streptophyta</taxon>
        <taxon>Embryophyta</taxon>
        <taxon>Tracheophyta</taxon>
        <taxon>Spermatophyta</taxon>
        <taxon>Magnoliopsida</taxon>
        <taxon>eudicotyledons</taxon>
        <taxon>Gunneridae</taxon>
        <taxon>Pentapetalae</taxon>
        <taxon>rosids</taxon>
        <taxon>fabids</taxon>
        <taxon>Malpighiales</taxon>
        <taxon>Linaceae</taxon>
        <taxon>Linum</taxon>
    </lineage>
</organism>
<sequence>MRRSSGNCFSRPAMATPKVENVVKLQEQERKSAFAVGSSTKQEAAVAAAAGGPATATTPVVNIKQETRNVAAAPVYQRCIGG</sequence>
<evidence type="ECO:0008006" key="3">
    <source>
        <dbReference type="Google" id="ProtNLM"/>
    </source>
</evidence>
<dbReference type="AlphaFoldDB" id="A0AAV2GC67"/>
<protein>
    <recommendedName>
        <fullName evidence="3">SMP domain-containing protein</fullName>
    </recommendedName>
</protein>
<accession>A0AAV2GC67</accession>
<evidence type="ECO:0000313" key="1">
    <source>
        <dbReference type="EMBL" id="CAL1408311.1"/>
    </source>
</evidence>
<proteinExistence type="predicted"/>
<evidence type="ECO:0000313" key="2">
    <source>
        <dbReference type="Proteomes" id="UP001497516"/>
    </source>
</evidence>
<name>A0AAV2GC67_9ROSI</name>